<evidence type="ECO:0000256" key="1">
    <source>
        <dbReference type="SAM" id="MobiDB-lite"/>
    </source>
</evidence>
<dbReference type="AlphaFoldDB" id="A0AAV9UVS1"/>
<name>A0AAV9UVS1_9PEZI</name>
<feature type="region of interest" description="Disordered" evidence="1">
    <location>
        <begin position="1"/>
        <end position="28"/>
    </location>
</feature>
<dbReference type="EMBL" id="JAVHNQ010000004">
    <property type="protein sequence ID" value="KAK6349562.1"/>
    <property type="molecule type" value="Genomic_DNA"/>
</dbReference>
<feature type="compositionally biased region" description="Polar residues" evidence="1">
    <location>
        <begin position="1"/>
        <end position="23"/>
    </location>
</feature>
<keyword evidence="3" id="KW-1185">Reference proteome</keyword>
<evidence type="ECO:0000313" key="2">
    <source>
        <dbReference type="EMBL" id="KAK6349562.1"/>
    </source>
</evidence>
<gene>
    <name evidence="2" type="ORF">TWF696_005847</name>
</gene>
<comment type="caution">
    <text evidence="2">The sequence shown here is derived from an EMBL/GenBank/DDBJ whole genome shotgun (WGS) entry which is preliminary data.</text>
</comment>
<dbReference type="Proteomes" id="UP001375240">
    <property type="component" value="Unassembled WGS sequence"/>
</dbReference>
<sequence>MSSLELQSNGSPITQTANTNPPGSSRIIPQRCNVLDNGMRLTQDLFIHLRITPKCPTSGNRHLSGRLIQSNASPGRKAHTSHIAYTPQISPTQTPPTASYRVSVRTRQLTQPTAVFQVEQYGRPDKTLGQIIDGARYLIKGGTSILGNAQAIKMYATAVRMTLSVELQRHWMRPQHAIGDPYLWRKYP</sequence>
<organism evidence="2 3">
    <name type="scientific">Orbilia brochopaga</name>
    <dbReference type="NCBI Taxonomy" id="3140254"/>
    <lineage>
        <taxon>Eukaryota</taxon>
        <taxon>Fungi</taxon>
        <taxon>Dikarya</taxon>
        <taxon>Ascomycota</taxon>
        <taxon>Pezizomycotina</taxon>
        <taxon>Orbiliomycetes</taxon>
        <taxon>Orbiliales</taxon>
        <taxon>Orbiliaceae</taxon>
        <taxon>Orbilia</taxon>
    </lineage>
</organism>
<proteinExistence type="predicted"/>
<evidence type="ECO:0000313" key="3">
    <source>
        <dbReference type="Proteomes" id="UP001375240"/>
    </source>
</evidence>
<protein>
    <submittedName>
        <fullName evidence="2">Uncharacterized protein</fullName>
    </submittedName>
</protein>
<accession>A0AAV9UVS1</accession>
<reference evidence="2 3" key="1">
    <citation type="submission" date="2019-10" db="EMBL/GenBank/DDBJ databases">
        <authorList>
            <person name="Palmer J.M."/>
        </authorList>
    </citation>
    <scope>NUCLEOTIDE SEQUENCE [LARGE SCALE GENOMIC DNA]</scope>
    <source>
        <strain evidence="2 3">TWF696</strain>
    </source>
</reference>